<evidence type="ECO:0000313" key="3">
    <source>
        <dbReference type="Proteomes" id="UP000294257"/>
    </source>
</evidence>
<feature type="transmembrane region" description="Helical" evidence="1">
    <location>
        <begin position="57"/>
        <end position="80"/>
    </location>
</feature>
<feature type="transmembrane region" description="Helical" evidence="1">
    <location>
        <begin position="166"/>
        <end position="189"/>
    </location>
</feature>
<feature type="transmembrane region" description="Helical" evidence="1">
    <location>
        <begin position="12"/>
        <end position="34"/>
    </location>
</feature>
<dbReference type="AlphaFoldDB" id="A0A4Q7KHA2"/>
<dbReference type="Proteomes" id="UP000294257">
    <property type="component" value="Unassembled WGS sequence"/>
</dbReference>
<feature type="transmembrane region" description="Helical" evidence="1">
    <location>
        <begin position="304"/>
        <end position="326"/>
    </location>
</feature>
<feature type="transmembrane region" description="Helical" evidence="1">
    <location>
        <begin position="92"/>
        <end position="114"/>
    </location>
</feature>
<proteinExistence type="predicted"/>
<dbReference type="RefSeq" id="WP_130346595.1">
    <property type="nucleotide sequence ID" value="NZ_SGWQ01000009.1"/>
</dbReference>
<organism evidence="2 3">
    <name type="scientific">Herbihabitans rhizosphaerae</name>
    <dbReference type="NCBI Taxonomy" id="1872711"/>
    <lineage>
        <taxon>Bacteria</taxon>
        <taxon>Bacillati</taxon>
        <taxon>Actinomycetota</taxon>
        <taxon>Actinomycetes</taxon>
        <taxon>Pseudonocardiales</taxon>
        <taxon>Pseudonocardiaceae</taxon>
        <taxon>Herbihabitans</taxon>
    </lineage>
</organism>
<sequence>MSESTSRWPALAAPPLFLITAGLVIWGSFANLLVETDRSGGEMTLNMWGSTDSDEGVIVGLSAVAAAVLLVAAAAVTLLARRPGRNAAGARALAGIAAGWTAGATAFVGMIVLFQISEASDRQNSGREVDAGLGMWLLIIASVLAVATAIAVTVSTKAAEPGTHPWAEPASGAFAMIGAAVLAVIGSFLPMYDRTARRSGGDVEIWQSLWSQGVSGNIRPAGDIVRWGIPVTVAAAVLVIGGVLIAAAGNSPERRLAGLFGRLTGAIGAGALGGLVTGVAVMAIDALKIEEQDRSHGRESDVSIGFGTYALLIATAIAVLGAVWGARSARTAQHDSVAPQENTR</sequence>
<feature type="transmembrane region" description="Helical" evidence="1">
    <location>
        <begin position="134"/>
        <end position="154"/>
    </location>
</feature>
<accession>A0A4Q7KHA2</accession>
<protein>
    <submittedName>
        <fullName evidence="2">Uncharacterized protein</fullName>
    </submittedName>
</protein>
<reference evidence="2 3" key="1">
    <citation type="submission" date="2019-02" db="EMBL/GenBank/DDBJ databases">
        <title>Genomic Encyclopedia of Type Strains, Phase IV (KMG-IV): sequencing the most valuable type-strain genomes for metagenomic binning, comparative biology and taxonomic classification.</title>
        <authorList>
            <person name="Goeker M."/>
        </authorList>
    </citation>
    <scope>NUCLEOTIDE SEQUENCE [LARGE SCALE GENOMIC DNA]</scope>
    <source>
        <strain evidence="2 3">DSM 101727</strain>
    </source>
</reference>
<comment type="caution">
    <text evidence="2">The sequence shown here is derived from an EMBL/GenBank/DDBJ whole genome shotgun (WGS) entry which is preliminary data.</text>
</comment>
<gene>
    <name evidence="2" type="ORF">EV193_10955</name>
</gene>
<evidence type="ECO:0000313" key="2">
    <source>
        <dbReference type="EMBL" id="RZS34268.1"/>
    </source>
</evidence>
<keyword evidence="1" id="KW-0472">Membrane</keyword>
<keyword evidence="3" id="KW-1185">Reference proteome</keyword>
<evidence type="ECO:0000256" key="1">
    <source>
        <dbReference type="SAM" id="Phobius"/>
    </source>
</evidence>
<feature type="transmembrane region" description="Helical" evidence="1">
    <location>
        <begin position="227"/>
        <end position="247"/>
    </location>
</feature>
<feature type="transmembrane region" description="Helical" evidence="1">
    <location>
        <begin position="259"/>
        <end position="284"/>
    </location>
</feature>
<keyword evidence="1" id="KW-0812">Transmembrane</keyword>
<keyword evidence="1" id="KW-1133">Transmembrane helix</keyword>
<name>A0A4Q7KHA2_9PSEU</name>
<dbReference type="EMBL" id="SGWQ01000009">
    <property type="protein sequence ID" value="RZS34268.1"/>
    <property type="molecule type" value="Genomic_DNA"/>
</dbReference>